<evidence type="ECO:0000313" key="1">
    <source>
        <dbReference type="EMBL" id="ABG64638.1"/>
    </source>
</evidence>
<dbReference type="STRING" id="266779.Meso_3266"/>
<dbReference type="EMBL" id="CP000390">
    <property type="protein sequence ID" value="ABG64638.1"/>
    <property type="molecule type" value="Genomic_DNA"/>
</dbReference>
<dbReference type="CDD" id="cd12952">
    <property type="entry name" value="MMP_ACEL2062"/>
    <property type="match status" value="1"/>
</dbReference>
<dbReference type="KEGG" id="mes:Meso_3266"/>
<dbReference type="SUPFAM" id="SSF55486">
    <property type="entry name" value="Metalloproteases ('zincins'), catalytic domain"/>
    <property type="match status" value="1"/>
</dbReference>
<dbReference type="InterPro" id="IPR038555">
    <property type="entry name" value="Zincin_1_sf"/>
</dbReference>
<name>Q11D87_CHESB</name>
<gene>
    <name evidence="1" type="ordered locus">Meso_3266</name>
</gene>
<accession>Q11D87</accession>
<sequence>MRVKGYKMARIYQTRAWHDQLSPSLAEFELLAMETYANLPEEFRKLTGDIIIQVADFPSEEIMDDLALETPFDLLGLFEGRGIAERWNPATGDGPNRITLYRRAILDYWAENEETLGDIVAHVLIHEIGHHFGLSDEDMARIEETVDEWPSPGS</sequence>
<dbReference type="Gene3D" id="3.30.2010.20">
    <property type="match status" value="1"/>
</dbReference>
<dbReference type="InterPro" id="IPR010428">
    <property type="entry name" value="Zincin_1"/>
</dbReference>
<organism evidence="1">
    <name type="scientific">Chelativorans sp. (strain BNC1)</name>
    <dbReference type="NCBI Taxonomy" id="266779"/>
    <lineage>
        <taxon>Bacteria</taxon>
        <taxon>Pseudomonadati</taxon>
        <taxon>Pseudomonadota</taxon>
        <taxon>Alphaproteobacteria</taxon>
        <taxon>Hyphomicrobiales</taxon>
        <taxon>Phyllobacteriaceae</taxon>
        <taxon>Chelativorans</taxon>
    </lineage>
</organism>
<protein>
    <recommendedName>
        <fullName evidence="2">Neutral zinc metallopeptidases, zinc-binding region</fullName>
    </recommendedName>
</protein>
<proteinExistence type="predicted"/>
<reference evidence="1" key="1">
    <citation type="submission" date="2006-06" db="EMBL/GenBank/DDBJ databases">
        <title>Complete sequence of chromosome of Chelativorans sp. BNC1.</title>
        <authorList>
            <consortium name="US DOE Joint Genome Institute"/>
            <person name="Copeland A."/>
            <person name="Lucas S."/>
            <person name="Lapidus A."/>
            <person name="Barry K."/>
            <person name="Detter J.C."/>
            <person name="Glavina del Rio T."/>
            <person name="Hammon N."/>
            <person name="Israni S."/>
            <person name="Dalin E."/>
            <person name="Tice H."/>
            <person name="Pitluck S."/>
            <person name="Chertkov O."/>
            <person name="Brettin T."/>
            <person name="Bruce D."/>
            <person name="Han C."/>
            <person name="Tapia R."/>
            <person name="Gilna P."/>
            <person name="Schmutz J."/>
            <person name="Larimer F."/>
            <person name="Land M."/>
            <person name="Hauser L."/>
            <person name="Kyrpides N."/>
            <person name="Mikhailova N."/>
            <person name="Richardson P."/>
        </authorList>
    </citation>
    <scope>NUCLEOTIDE SEQUENCE</scope>
    <source>
        <strain evidence="1">BNC1</strain>
    </source>
</reference>
<dbReference type="AlphaFoldDB" id="Q11D87"/>
<evidence type="ECO:0008006" key="2">
    <source>
        <dbReference type="Google" id="ProtNLM"/>
    </source>
</evidence>
<dbReference type="Pfam" id="PF06262">
    <property type="entry name" value="Zincin_1"/>
    <property type="match status" value="1"/>
</dbReference>
<dbReference type="HOGENOM" id="CLU_123836_0_0_5"/>
<dbReference type="eggNOG" id="COG3824">
    <property type="taxonomic scope" value="Bacteria"/>
</dbReference>